<dbReference type="AlphaFoldDB" id="A0A6L8MGB3"/>
<protein>
    <submittedName>
        <fullName evidence="3">Aminotransferase class V-fold PLP-dependent enzyme</fullName>
    </submittedName>
</protein>
<evidence type="ECO:0000259" key="2">
    <source>
        <dbReference type="Pfam" id="PF00266"/>
    </source>
</evidence>
<dbReference type="InterPro" id="IPR015424">
    <property type="entry name" value="PyrdxlP-dep_Trfase"/>
</dbReference>
<gene>
    <name evidence="3" type="ORF">GTP44_06240</name>
</gene>
<dbReference type="Gene3D" id="3.40.640.10">
    <property type="entry name" value="Type I PLP-dependent aspartate aminotransferase-like (Major domain)"/>
    <property type="match status" value="1"/>
</dbReference>
<organism evidence="3 4">
    <name type="scientific">Duganella lactea</name>
    <dbReference type="NCBI Taxonomy" id="2692173"/>
    <lineage>
        <taxon>Bacteria</taxon>
        <taxon>Pseudomonadati</taxon>
        <taxon>Pseudomonadota</taxon>
        <taxon>Betaproteobacteria</taxon>
        <taxon>Burkholderiales</taxon>
        <taxon>Oxalobacteraceae</taxon>
        <taxon>Telluria group</taxon>
        <taxon>Duganella</taxon>
    </lineage>
</organism>
<dbReference type="SUPFAM" id="SSF53383">
    <property type="entry name" value="PLP-dependent transferases"/>
    <property type="match status" value="1"/>
</dbReference>
<reference evidence="3 4" key="1">
    <citation type="submission" date="2019-12" db="EMBL/GenBank/DDBJ databases">
        <title>Novel species isolated from a subtropical stream in China.</title>
        <authorList>
            <person name="Lu H."/>
        </authorList>
    </citation>
    <scope>NUCLEOTIDE SEQUENCE [LARGE SCALE GENOMIC DNA]</scope>
    <source>
        <strain evidence="3 4">FT50W</strain>
    </source>
</reference>
<evidence type="ECO:0000313" key="3">
    <source>
        <dbReference type="EMBL" id="MYM81554.1"/>
    </source>
</evidence>
<dbReference type="EMBL" id="WWCP01000004">
    <property type="protein sequence ID" value="MYM81554.1"/>
    <property type="molecule type" value="Genomic_DNA"/>
</dbReference>
<dbReference type="Gene3D" id="3.90.1150.10">
    <property type="entry name" value="Aspartate Aminotransferase, domain 1"/>
    <property type="match status" value="1"/>
</dbReference>
<dbReference type="InterPro" id="IPR000192">
    <property type="entry name" value="Aminotrans_V_dom"/>
</dbReference>
<dbReference type="RefSeq" id="WP_161018744.1">
    <property type="nucleotide sequence ID" value="NZ_WWCP01000004.1"/>
</dbReference>
<dbReference type="GO" id="GO:0008483">
    <property type="term" value="F:transaminase activity"/>
    <property type="evidence" value="ECO:0007669"/>
    <property type="project" value="UniProtKB-KW"/>
</dbReference>
<dbReference type="Pfam" id="PF00266">
    <property type="entry name" value="Aminotran_5"/>
    <property type="match status" value="1"/>
</dbReference>
<dbReference type="PANTHER" id="PTHR43092:SF6">
    <property type="entry name" value="BLR1280 PROTEIN"/>
    <property type="match status" value="1"/>
</dbReference>
<dbReference type="InterPro" id="IPR015421">
    <property type="entry name" value="PyrdxlP-dep_Trfase_major"/>
</dbReference>
<evidence type="ECO:0000256" key="1">
    <source>
        <dbReference type="ARBA" id="ARBA00022898"/>
    </source>
</evidence>
<proteinExistence type="predicted"/>
<accession>A0A6L8MGB3</accession>
<dbReference type="Proteomes" id="UP000474565">
    <property type="component" value="Unassembled WGS sequence"/>
</dbReference>
<dbReference type="InterPro" id="IPR015422">
    <property type="entry name" value="PyrdxlP-dep_Trfase_small"/>
</dbReference>
<name>A0A6L8MGB3_9BURK</name>
<sequence length="401" mass="44270">MHDIASQYPQSTSTVINLEHGYFGAMALPVQTAFEDAVRHANAHLSPFVRGEFTARHVDILRTRLAELINAEPHEILLTRSGTESMQVLIGQYVPLQRGDVVLWSNLDYPAMRDSMAWLEQRRGVTPLALRFELPISQEQLLEQYQDAIRSTPKLKLMLLSQVYPCNGQQVPVREIVAFAREHGVDVLVDSAHALGQLPVDVQQMNVDFAGFNLHKWIGGPPGLGFVFIRAAQLQKIEPHMGDKDYPVTDIRCRLHAGMPPLGAILATPAALDLHATLGGTEAKQARLAELREYWISRVAHLPGLRLLSPRAAEHGTALAAFTIDGMSARALQQALLQRFNIFTVERNVGDTNVVRATVALTTTTEELDQLVTGLTALAQEAYEDISKAMDSAAMPSSRPR</sequence>
<comment type="caution">
    <text evidence="3">The sequence shown here is derived from an EMBL/GenBank/DDBJ whole genome shotgun (WGS) entry which is preliminary data.</text>
</comment>
<keyword evidence="3" id="KW-0032">Aminotransferase</keyword>
<feature type="domain" description="Aminotransferase class V" evidence="2">
    <location>
        <begin position="40"/>
        <end position="371"/>
    </location>
</feature>
<keyword evidence="3" id="KW-0808">Transferase</keyword>
<keyword evidence="1" id="KW-0663">Pyridoxal phosphate</keyword>
<evidence type="ECO:0000313" key="4">
    <source>
        <dbReference type="Proteomes" id="UP000474565"/>
    </source>
</evidence>
<dbReference type="PANTHER" id="PTHR43092">
    <property type="entry name" value="L-CYSTEINE DESULFHYDRASE"/>
    <property type="match status" value="1"/>
</dbReference>